<reference evidence="2 3" key="1">
    <citation type="submission" date="2021-07" db="EMBL/GenBank/DDBJ databases">
        <title>The Aristolochia fimbriata genome: insights into angiosperm evolution, floral development and chemical biosynthesis.</title>
        <authorList>
            <person name="Jiao Y."/>
        </authorList>
    </citation>
    <scope>NUCLEOTIDE SEQUENCE [LARGE SCALE GENOMIC DNA]</scope>
    <source>
        <strain evidence="2">IBCAS-2021</strain>
        <tissue evidence="2">Leaf</tissue>
    </source>
</reference>
<dbReference type="AlphaFoldDB" id="A0AAV7DZM4"/>
<evidence type="ECO:0000256" key="1">
    <source>
        <dbReference type="SAM" id="MobiDB-lite"/>
    </source>
</evidence>
<organism evidence="2 3">
    <name type="scientific">Aristolochia fimbriata</name>
    <name type="common">White veined hardy Dutchman's pipe vine</name>
    <dbReference type="NCBI Taxonomy" id="158543"/>
    <lineage>
        <taxon>Eukaryota</taxon>
        <taxon>Viridiplantae</taxon>
        <taxon>Streptophyta</taxon>
        <taxon>Embryophyta</taxon>
        <taxon>Tracheophyta</taxon>
        <taxon>Spermatophyta</taxon>
        <taxon>Magnoliopsida</taxon>
        <taxon>Magnoliidae</taxon>
        <taxon>Piperales</taxon>
        <taxon>Aristolochiaceae</taxon>
        <taxon>Aristolochia</taxon>
    </lineage>
</organism>
<name>A0AAV7DZM4_ARIFI</name>
<accession>A0AAV7DZM4</accession>
<protein>
    <submittedName>
        <fullName evidence="2">Uncharacterized protein</fullName>
    </submittedName>
</protein>
<proteinExistence type="predicted"/>
<feature type="region of interest" description="Disordered" evidence="1">
    <location>
        <begin position="53"/>
        <end position="218"/>
    </location>
</feature>
<comment type="caution">
    <text evidence="2">The sequence shown here is derived from an EMBL/GenBank/DDBJ whole genome shotgun (WGS) entry which is preliminary data.</text>
</comment>
<keyword evidence="3" id="KW-1185">Reference proteome</keyword>
<dbReference type="EMBL" id="JAINDJ010000007">
    <property type="protein sequence ID" value="KAG9441415.1"/>
    <property type="molecule type" value="Genomic_DNA"/>
</dbReference>
<evidence type="ECO:0000313" key="2">
    <source>
        <dbReference type="EMBL" id="KAG9441415.1"/>
    </source>
</evidence>
<gene>
    <name evidence="2" type="ORF">H6P81_017269</name>
</gene>
<dbReference type="Proteomes" id="UP000825729">
    <property type="component" value="Unassembled WGS sequence"/>
</dbReference>
<evidence type="ECO:0000313" key="3">
    <source>
        <dbReference type="Proteomes" id="UP000825729"/>
    </source>
</evidence>
<sequence>MWRAATSCPLGQVEVPAFVGSSFDPGVTALFRESWLETVVPYFERGWKKLHGVPVPKKSLQPAQGDDGAGGGVRRSTRKSTKPPAARRRRHPPQEEESASPKVAKDKLATSTPAAPTTGVMIKETPSTEDEARPVVLSLPASNATLDKGKGVVESPASPKKITSKKRSKTSEPAPTVYAPPPFEKRFRTGTSKPRIPAPLTSEIPLLGSGGEQIKDPETVGQSLNLTTGVTTAEPETTPVQVIEVERQTTQNPGDVPSEKLAIVLAPSLDRPTCSKAICLILPT</sequence>
<feature type="compositionally biased region" description="Basic residues" evidence="1">
    <location>
        <begin position="75"/>
        <end position="91"/>
    </location>
</feature>